<evidence type="ECO:0000313" key="3">
    <source>
        <dbReference type="EMBL" id="BDU68202.1"/>
    </source>
</evidence>
<dbReference type="InterPro" id="IPR019752">
    <property type="entry name" value="Pyrv/ketoisovalerate_OxRed_cat"/>
</dbReference>
<dbReference type="EMBL" id="AP027079">
    <property type="protein sequence ID" value="BDU68202.1"/>
    <property type="molecule type" value="Genomic_DNA"/>
</dbReference>
<gene>
    <name evidence="3" type="ORF">GETHOR_03030</name>
</gene>
<name>A0ABM8DMS7_9BACT</name>
<dbReference type="SUPFAM" id="SSF53323">
    <property type="entry name" value="Pyruvate-ferredoxin oxidoreductase, PFOR, domain III"/>
    <property type="match status" value="1"/>
</dbReference>
<keyword evidence="1" id="KW-0560">Oxidoreductase</keyword>
<proteinExistence type="predicted"/>
<keyword evidence="4" id="KW-1185">Reference proteome</keyword>
<dbReference type="Proteomes" id="UP001242010">
    <property type="component" value="Chromosome"/>
</dbReference>
<dbReference type="RefSeq" id="WP_286354826.1">
    <property type="nucleotide sequence ID" value="NZ_AP027079.1"/>
</dbReference>
<organism evidence="3 4">
    <name type="scientific">Geothrix oryzae</name>
    <dbReference type="NCBI Taxonomy" id="2927975"/>
    <lineage>
        <taxon>Bacteria</taxon>
        <taxon>Pseudomonadati</taxon>
        <taxon>Acidobacteriota</taxon>
        <taxon>Holophagae</taxon>
        <taxon>Holophagales</taxon>
        <taxon>Holophagaceae</taxon>
        <taxon>Geothrix</taxon>
    </lineage>
</organism>
<dbReference type="InterPro" id="IPR002869">
    <property type="entry name" value="Pyrv_flavodox_OxRed_cen"/>
</dbReference>
<feature type="domain" description="Pyruvate/ketoisovalerate oxidoreductase catalytic" evidence="2">
    <location>
        <begin position="15"/>
        <end position="190"/>
    </location>
</feature>
<dbReference type="PANTHER" id="PTHR43854">
    <property type="entry name" value="INDOLEPYRUVATE OXIDOREDUCTASE SUBUNIT IORB"/>
    <property type="match status" value="1"/>
</dbReference>
<protein>
    <submittedName>
        <fullName evidence="3">Indolepyruvate oxidoreductase</fullName>
    </submittedName>
</protein>
<reference evidence="4" key="1">
    <citation type="journal article" date="2023" name="Int. J. Syst. Evol. Microbiol.">
        <title>Mesoterricola silvestris gen. nov., sp. nov., Mesoterricola sediminis sp. nov., Geothrix oryzae sp. nov., Geothrix edaphica sp. nov., Geothrix rubra sp. nov., and Geothrix limicola sp. nov., six novel members of Acidobacteriota isolated from soils.</title>
        <authorList>
            <person name="Itoh H."/>
            <person name="Sugisawa Y."/>
            <person name="Mise K."/>
            <person name="Xu Z."/>
            <person name="Kuniyasu M."/>
            <person name="Ushijima N."/>
            <person name="Kawano K."/>
            <person name="Kobayashi E."/>
            <person name="Shiratori Y."/>
            <person name="Masuda Y."/>
            <person name="Senoo K."/>
        </authorList>
    </citation>
    <scope>NUCLEOTIDE SEQUENCE [LARGE SCALE GENOMIC DNA]</scope>
    <source>
        <strain evidence="4">Red222</strain>
    </source>
</reference>
<dbReference type="Pfam" id="PF01558">
    <property type="entry name" value="POR"/>
    <property type="match status" value="1"/>
</dbReference>
<sequence length="199" mass="21330">MNASRIHGIVLSGVGGQGVLSLAQILLEALRRSGLHALQSEIHGMSQRGGSVHAQVCYAEGPLSSPIIDEGCADLLIALEPLEALRYVSMLRVSGALVVSEEPQTDMEGYPPLDDIYAALKAVPGAHLVDTEDLARRLNHRQAGGMVLLGMASRFLPVDDGIWREVITQRFESKGARVTEKNLEAFEAGRGLIKEPVGV</sequence>
<evidence type="ECO:0000259" key="2">
    <source>
        <dbReference type="Pfam" id="PF01558"/>
    </source>
</evidence>
<evidence type="ECO:0000256" key="1">
    <source>
        <dbReference type="ARBA" id="ARBA00023002"/>
    </source>
</evidence>
<dbReference type="Gene3D" id="3.40.920.10">
    <property type="entry name" value="Pyruvate-ferredoxin oxidoreductase, PFOR, domain III"/>
    <property type="match status" value="1"/>
</dbReference>
<dbReference type="InterPro" id="IPR052198">
    <property type="entry name" value="IorB_Oxidoreductase"/>
</dbReference>
<accession>A0ABM8DMS7</accession>
<dbReference type="PANTHER" id="PTHR43854:SF1">
    <property type="entry name" value="INDOLEPYRUVATE OXIDOREDUCTASE SUBUNIT IORB"/>
    <property type="match status" value="1"/>
</dbReference>
<evidence type="ECO:0000313" key="4">
    <source>
        <dbReference type="Proteomes" id="UP001242010"/>
    </source>
</evidence>